<keyword evidence="1" id="KW-1003">Cell membrane</keyword>
<evidence type="ECO:0000256" key="6">
    <source>
        <dbReference type="SAM" id="SignalP"/>
    </source>
</evidence>
<feature type="signal peptide" evidence="6">
    <location>
        <begin position="1"/>
        <end position="22"/>
    </location>
</feature>
<evidence type="ECO:0000256" key="2">
    <source>
        <dbReference type="ARBA" id="ARBA00022729"/>
    </source>
</evidence>
<evidence type="ECO:0000256" key="4">
    <source>
        <dbReference type="ARBA" id="ARBA00023139"/>
    </source>
</evidence>
<dbReference type="InterPro" id="IPR006059">
    <property type="entry name" value="SBP"/>
</dbReference>
<dbReference type="InterPro" id="IPR050490">
    <property type="entry name" value="Bact_solute-bd_prot1"/>
</dbReference>
<name>A0A081C2D7_VECG1</name>
<feature type="chain" id="PRO_5001755579" evidence="6">
    <location>
        <begin position="23"/>
        <end position="478"/>
    </location>
</feature>
<keyword evidence="5" id="KW-0449">Lipoprotein</keyword>
<evidence type="ECO:0000256" key="3">
    <source>
        <dbReference type="ARBA" id="ARBA00023136"/>
    </source>
</evidence>
<dbReference type="Gene3D" id="3.40.190.10">
    <property type="entry name" value="Periplasmic binding protein-like II"/>
    <property type="match status" value="2"/>
</dbReference>
<evidence type="ECO:0000256" key="1">
    <source>
        <dbReference type="ARBA" id="ARBA00022475"/>
    </source>
</evidence>
<proteinExistence type="predicted"/>
<dbReference type="EMBL" id="DF820468">
    <property type="protein sequence ID" value="GAK58742.1"/>
    <property type="molecule type" value="Genomic_DNA"/>
</dbReference>
<dbReference type="STRING" id="1499967.U27_05717"/>
<evidence type="ECO:0000313" key="7">
    <source>
        <dbReference type="EMBL" id="GAK58742.1"/>
    </source>
</evidence>
<sequence length="478" mass="53187">MFKKMGIFLFVVVLSLSLTAFAQVDNPEWWKKAAEPYKGVTIRGVSESTPPSRAVADVAAKDFEAVTGIKVEFEVTSWDEMYTKAINDIQAGSGIYDFIYVEQDIIYTYLQNEWLMNLTKMMAEKPELLYGEFDLKDFTSFINYFKDAQGDLFGIPMEAFVKIYLYRKDLFADPEIQTAFKAKYGWDLAPAKDFKQYGQIAEFFTQWGKDKGIELYGHTAQAKTHPCLAYEMEETIWPAWGIWNWGINMENWKATSANGGTLDSDLAKEALAWYVDMLKYAPPGVKTYTWDETAAAMASGKVAQGLIYGENAAWIAMNESRSKVTGGKLGVALPPTQPGVMDAAKAGKGYIGYYDGGAFGIPISAKNKEAALLFLQFVTRKEWAGEFASLGSRVVQTSTFDDPKIKELDPKVSGYYSLFKEYGHLFAGAPAFPMHPVLNEIQMNWIVKAVAGEVTAAEACDGMAKEIDAKLAELGYGK</sequence>
<keyword evidence="4" id="KW-0564">Palmitate</keyword>
<dbReference type="Proteomes" id="UP000030661">
    <property type="component" value="Unassembled WGS sequence"/>
</dbReference>
<keyword evidence="8" id="KW-1185">Reference proteome</keyword>
<dbReference type="HOGENOM" id="CLU_031285_9_3_0"/>
<dbReference type="PANTHER" id="PTHR43649:SF33">
    <property type="entry name" value="POLYGALACTURONAN_RHAMNOGALACTURONAN-BINDING PROTEIN YTCQ"/>
    <property type="match status" value="1"/>
</dbReference>
<organism evidence="7">
    <name type="scientific">Vecturithrix granuli</name>
    <dbReference type="NCBI Taxonomy" id="1499967"/>
    <lineage>
        <taxon>Bacteria</taxon>
        <taxon>Candidatus Moduliflexota</taxon>
        <taxon>Candidatus Vecturitrichia</taxon>
        <taxon>Candidatus Vecturitrichales</taxon>
        <taxon>Candidatus Vecturitrichaceae</taxon>
        <taxon>Candidatus Vecturithrix</taxon>
    </lineage>
</organism>
<keyword evidence="3" id="KW-0472">Membrane</keyword>
<evidence type="ECO:0000313" key="8">
    <source>
        <dbReference type="Proteomes" id="UP000030661"/>
    </source>
</evidence>
<protein>
    <submittedName>
        <fullName evidence="7">Extracellular solute-binding protein family 1</fullName>
    </submittedName>
</protein>
<evidence type="ECO:0000256" key="5">
    <source>
        <dbReference type="ARBA" id="ARBA00023288"/>
    </source>
</evidence>
<dbReference type="Pfam" id="PF01547">
    <property type="entry name" value="SBP_bac_1"/>
    <property type="match status" value="1"/>
</dbReference>
<gene>
    <name evidence="7" type="ORF">U27_05717</name>
</gene>
<reference evidence="7" key="1">
    <citation type="journal article" date="2015" name="PeerJ">
        <title>First genomic representation of candidate bacterial phylum KSB3 points to enhanced environmental sensing as a trigger of wastewater bulking.</title>
        <authorList>
            <person name="Sekiguchi Y."/>
            <person name="Ohashi A."/>
            <person name="Parks D.H."/>
            <person name="Yamauchi T."/>
            <person name="Tyson G.W."/>
            <person name="Hugenholtz P."/>
        </authorList>
    </citation>
    <scope>NUCLEOTIDE SEQUENCE [LARGE SCALE GENOMIC DNA]</scope>
</reference>
<dbReference type="eggNOG" id="COG1653">
    <property type="taxonomic scope" value="Bacteria"/>
</dbReference>
<dbReference type="AlphaFoldDB" id="A0A081C2D7"/>
<accession>A0A081C2D7</accession>
<dbReference type="PANTHER" id="PTHR43649">
    <property type="entry name" value="ARABINOSE-BINDING PROTEIN-RELATED"/>
    <property type="match status" value="1"/>
</dbReference>
<keyword evidence="2 6" id="KW-0732">Signal</keyword>
<dbReference type="SUPFAM" id="SSF53850">
    <property type="entry name" value="Periplasmic binding protein-like II"/>
    <property type="match status" value="1"/>
</dbReference>